<keyword evidence="2" id="KW-0963">Cytoplasm</keyword>
<dbReference type="InterPro" id="IPR025875">
    <property type="entry name" value="Leu-rich_rpt_4"/>
</dbReference>
<dbReference type="OrthoDB" id="7451790at2759"/>
<name>A0A4Y2HCE7_ARAVE</name>
<keyword evidence="4" id="KW-0677">Repeat</keyword>
<dbReference type="GO" id="GO:0016301">
    <property type="term" value="F:kinase activity"/>
    <property type="evidence" value="ECO:0007669"/>
    <property type="project" value="UniProtKB-KW"/>
</dbReference>
<gene>
    <name evidence="5" type="primary">STK11IP</name>
    <name evidence="5" type="ORF">AVEN_160228_1</name>
</gene>
<dbReference type="InterPro" id="IPR032675">
    <property type="entry name" value="LRR_dom_sf"/>
</dbReference>
<proteinExistence type="predicted"/>
<evidence type="ECO:0000256" key="4">
    <source>
        <dbReference type="ARBA" id="ARBA00022737"/>
    </source>
</evidence>
<keyword evidence="6" id="KW-1185">Reference proteome</keyword>
<sequence length="271" mass="30430">MPLHLIIGFDCLSAQLKVLICFRSIYLLKEIFGQSLNSEKGPYTWPELKELNLSCNYLTSLDQSLKNIPNVEILHLSQNHIKDADGIQVLKNLIFVNLNYNELEHIPVFNISSCRSLSKLYLKNNMLEDLEGIDCLFNLEELDVSNNLLSSYHVLNPLDKLKALKVLTLEGNPLYFHSHHQILVASYINQDALMNGFQLNGKTLLPTQAMDLPVEDVDGTGILINIFLSGTQQMSSLIGHVNCSEGPCGLMNFIRKSFLSGEMSVTLPSHQ</sequence>
<dbReference type="SUPFAM" id="SSF52075">
    <property type="entry name" value="Outer arm dynein light chain 1"/>
    <property type="match status" value="1"/>
</dbReference>
<dbReference type="Proteomes" id="UP000499080">
    <property type="component" value="Unassembled WGS sequence"/>
</dbReference>
<dbReference type="AlphaFoldDB" id="A0A4Y2HCE7"/>
<dbReference type="InterPro" id="IPR001611">
    <property type="entry name" value="Leu-rich_rpt"/>
</dbReference>
<keyword evidence="5" id="KW-0418">Kinase</keyword>
<organism evidence="5 6">
    <name type="scientific">Araneus ventricosus</name>
    <name type="common">Orbweaver spider</name>
    <name type="synonym">Epeira ventricosa</name>
    <dbReference type="NCBI Taxonomy" id="182803"/>
    <lineage>
        <taxon>Eukaryota</taxon>
        <taxon>Metazoa</taxon>
        <taxon>Ecdysozoa</taxon>
        <taxon>Arthropoda</taxon>
        <taxon>Chelicerata</taxon>
        <taxon>Arachnida</taxon>
        <taxon>Araneae</taxon>
        <taxon>Araneomorphae</taxon>
        <taxon>Entelegynae</taxon>
        <taxon>Araneoidea</taxon>
        <taxon>Araneidae</taxon>
        <taxon>Araneus</taxon>
    </lineage>
</organism>
<evidence type="ECO:0000256" key="3">
    <source>
        <dbReference type="ARBA" id="ARBA00022614"/>
    </source>
</evidence>
<accession>A0A4Y2HCE7</accession>
<comment type="subcellular location">
    <subcellularLocation>
        <location evidence="1">Cytoplasm</location>
    </subcellularLocation>
</comment>
<evidence type="ECO:0000313" key="6">
    <source>
        <dbReference type="Proteomes" id="UP000499080"/>
    </source>
</evidence>
<comment type="caution">
    <text evidence="5">The sequence shown here is derived from an EMBL/GenBank/DDBJ whole genome shotgun (WGS) entry which is preliminary data.</text>
</comment>
<dbReference type="GO" id="GO:0005737">
    <property type="term" value="C:cytoplasm"/>
    <property type="evidence" value="ECO:0007669"/>
    <property type="project" value="UniProtKB-SubCell"/>
</dbReference>
<keyword evidence="5" id="KW-0808">Transferase</keyword>
<dbReference type="EMBL" id="BGPR01001843">
    <property type="protein sequence ID" value="GBM62948.1"/>
    <property type="molecule type" value="Genomic_DNA"/>
</dbReference>
<dbReference type="Pfam" id="PF12799">
    <property type="entry name" value="LRR_4"/>
    <property type="match status" value="1"/>
</dbReference>
<evidence type="ECO:0000256" key="1">
    <source>
        <dbReference type="ARBA" id="ARBA00004496"/>
    </source>
</evidence>
<evidence type="ECO:0000256" key="2">
    <source>
        <dbReference type="ARBA" id="ARBA00022490"/>
    </source>
</evidence>
<dbReference type="PROSITE" id="PS51450">
    <property type="entry name" value="LRR"/>
    <property type="match status" value="4"/>
</dbReference>
<reference evidence="5 6" key="1">
    <citation type="journal article" date="2019" name="Sci. Rep.">
        <title>Orb-weaving spider Araneus ventricosus genome elucidates the spidroin gene catalogue.</title>
        <authorList>
            <person name="Kono N."/>
            <person name="Nakamura H."/>
            <person name="Ohtoshi R."/>
            <person name="Moran D.A.P."/>
            <person name="Shinohara A."/>
            <person name="Yoshida Y."/>
            <person name="Fujiwara M."/>
            <person name="Mori M."/>
            <person name="Tomita M."/>
            <person name="Arakawa K."/>
        </authorList>
    </citation>
    <scope>NUCLEOTIDE SEQUENCE [LARGE SCALE GENOMIC DNA]</scope>
</reference>
<evidence type="ECO:0000313" key="5">
    <source>
        <dbReference type="EMBL" id="GBM62948.1"/>
    </source>
</evidence>
<dbReference type="PANTHER" id="PTHR15454">
    <property type="entry name" value="NISCHARIN RELATED"/>
    <property type="match status" value="1"/>
</dbReference>
<protein>
    <submittedName>
        <fullName evidence="5">Serine/threonine-protein kinase 11-interacting protein</fullName>
    </submittedName>
</protein>
<keyword evidence="3" id="KW-0433">Leucine-rich repeat</keyword>
<dbReference type="PANTHER" id="PTHR15454:SF69">
    <property type="entry name" value="SERINE_THREONINE-PROTEIN KINASE 11-INTERACTING PROTEIN"/>
    <property type="match status" value="1"/>
</dbReference>
<dbReference type="Gene3D" id="3.80.10.10">
    <property type="entry name" value="Ribonuclease Inhibitor"/>
    <property type="match status" value="2"/>
</dbReference>